<feature type="compositionally biased region" description="Basic and acidic residues" evidence="1">
    <location>
        <begin position="93"/>
        <end position="104"/>
    </location>
</feature>
<keyword evidence="3" id="KW-1185">Reference proteome</keyword>
<sequence length="104" mass="12078">MSIKSFVSKVFKRDDSQKDYVKVELEDLKMEMVRITDKEIPHEVTVVIPRVEIREKYDGDGNLTEREVILNSITMVHAPRHPLAGPPAPPPEIPERTDVNFRRR</sequence>
<comment type="caution">
    <text evidence="2">The sequence shown here is derived from an EMBL/GenBank/DDBJ whole genome shotgun (WGS) entry which is preliminary data.</text>
</comment>
<protein>
    <submittedName>
        <fullName evidence="2">Uncharacterized protein</fullName>
    </submittedName>
</protein>
<name>A0A833HP07_9FIRM</name>
<evidence type="ECO:0000313" key="3">
    <source>
        <dbReference type="Proteomes" id="UP000465601"/>
    </source>
</evidence>
<dbReference type="Proteomes" id="UP000465601">
    <property type="component" value="Unassembled WGS sequence"/>
</dbReference>
<dbReference type="OrthoDB" id="1787464at2"/>
<feature type="region of interest" description="Disordered" evidence="1">
    <location>
        <begin position="80"/>
        <end position="104"/>
    </location>
</feature>
<dbReference type="AlphaFoldDB" id="A0A833HP07"/>
<gene>
    <name evidence="2" type="ORF">F8153_07320</name>
</gene>
<reference evidence="2 3" key="1">
    <citation type="submission" date="2019-10" db="EMBL/GenBank/DDBJ databases">
        <title>Alkaliphilus serpentinus sp. nov. and Alkaliphilus pronyensis sp. nov., two novel anaerobic alkaliphilic species isolated from the serpentinized-hosted hydrothermal field of the Prony Bay (New Caledonia).</title>
        <authorList>
            <person name="Postec A."/>
        </authorList>
    </citation>
    <scope>NUCLEOTIDE SEQUENCE [LARGE SCALE GENOMIC DNA]</scope>
    <source>
        <strain evidence="2 3">LacT</strain>
    </source>
</reference>
<accession>A0A833HP07</accession>
<organism evidence="2 3">
    <name type="scientific">Alkaliphilus serpentinus</name>
    <dbReference type="NCBI Taxonomy" id="1482731"/>
    <lineage>
        <taxon>Bacteria</taxon>
        <taxon>Bacillati</taxon>
        <taxon>Bacillota</taxon>
        <taxon>Clostridia</taxon>
        <taxon>Peptostreptococcales</taxon>
        <taxon>Natronincolaceae</taxon>
        <taxon>Alkaliphilus</taxon>
    </lineage>
</organism>
<evidence type="ECO:0000256" key="1">
    <source>
        <dbReference type="SAM" id="MobiDB-lite"/>
    </source>
</evidence>
<proteinExistence type="predicted"/>
<dbReference type="EMBL" id="WBZB01000022">
    <property type="protein sequence ID" value="KAB3530220.1"/>
    <property type="molecule type" value="Genomic_DNA"/>
</dbReference>
<evidence type="ECO:0000313" key="2">
    <source>
        <dbReference type="EMBL" id="KAB3530220.1"/>
    </source>
</evidence>
<dbReference type="RefSeq" id="WP_151865705.1">
    <property type="nucleotide sequence ID" value="NZ_WBZB01000022.1"/>
</dbReference>